<evidence type="ECO:0008006" key="5">
    <source>
        <dbReference type="Google" id="ProtNLM"/>
    </source>
</evidence>
<feature type="domain" description="DUF1254" evidence="2">
    <location>
        <begin position="102"/>
        <end position="221"/>
    </location>
</feature>
<dbReference type="Gene3D" id="2.60.120.600">
    <property type="entry name" value="Domain of unknown function DUF1214, C-terminal domain"/>
    <property type="match status" value="1"/>
</dbReference>
<dbReference type="InterPro" id="IPR010621">
    <property type="entry name" value="DUF1214"/>
</dbReference>
<keyword evidence="4" id="KW-1185">Reference proteome</keyword>
<evidence type="ECO:0000313" key="3">
    <source>
        <dbReference type="EMBL" id="OHX67464.1"/>
    </source>
</evidence>
<dbReference type="Pfam" id="PF06863">
    <property type="entry name" value="DUF1254"/>
    <property type="match status" value="1"/>
</dbReference>
<dbReference type="PANTHER" id="PTHR36509:SF3">
    <property type="entry name" value="SIGNAL PEPTIDE PROTEIN"/>
    <property type="match status" value="1"/>
</dbReference>
<dbReference type="InterPro" id="IPR010679">
    <property type="entry name" value="DUF1254"/>
</dbReference>
<dbReference type="Proteomes" id="UP000179797">
    <property type="component" value="Unassembled WGS sequence"/>
</dbReference>
<dbReference type="AlphaFoldDB" id="A0A1S1Z2G7"/>
<evidence type="ECO:0000259" key="1">
    <source>
        <dbReference type="Pfam" id="PF06742"/>
    </source>
</evidence>
<dbReference type="OrthoDB" id="272779at2"/>
<dbReference type="InterPro" id="IPR037050">
    <property type="entry name" value="DUF1254_sf"/>
</dbReference>
<evidence type="ECO:0000259" key="2">
    <source>
        <dbReference type="Pfam" id="PF06863"/>
    </source>
</evidence>
<reference evidence="3 4" key="1">
    <citation type="journal article" date="2012" name="Int. J. Syst. Evol. Microbiol.">
        <title>Flammeovirga pacifica sp. nov., isolated from deep-sea sediment.</title>
        <authorList>
            <person name="Xu H."/>
            <person name="Fu Y."/>
            <person name="Yang N."/>
            <person name="Ding Z."/>
            <person name="Lai Q."/>
            <person name="Zeng R."/>
        </authorList>
    </citation>
    <scope>NUCLEOTIDE SEQUENCE [LARGE SCALE GENOMIC DNA]</scope>
    <source>
        <strain evidence="4">DSM 24597 / LMG 26175 / WPAGA1</strain>
    </source>
</reference>
<evidence type="ECO:0000313" key="4">
    <source>
        <dbReference type="Proteomes" id="UP000179797"/>
    </source>
</evidence>
<dbReference type="RefSeq" id="WP_044227290.1">
    <property type="nucleotide sequence ID" value="NZ_JRYR02000001.1"/>
</dbReference>
<dbReference type="InterPro" id="IPR037049">
    <property type="entry name" value="DUF1214_C_sf"/>
</dbReference>
<gene>
    <name evidence="3" type="ORF">NH26_14480</name>
</gene>
<dbReference type="Pfam" id="PF06742">
    <property type="entry name" value="DUF1214"/>
    <property type="match status" value="1"/>
</dbReference>
<name>A0A1S1Z2G7_FLAPC</name>
<dbReference type="PANTHER" id="PTHR36509">
    <property type="entry name" value="BLL3101 PROTEIN"/>
    <property type="match status" value="1"/>
</dbReference>
<accession>A0A1S1Z2G7</accession>
<comment type="caution">
    <text evidence="3">The sequence shown here is derived from an EMBL/GenBank/DDBJ whole genome shotgun (WGS) entry which is preliminary data.</text>
</comment>
<protein>
    <recommendedName>
        <fullName evidence="5">DUF1254 domain-containing protein</fullName>
    </recommendedName>
</protein>
<dbReference type="Gene3D" id="1.10.3360.10">
    <property type="entry name" value="VPA0735-like domain"/>
    <property type="match status" value="1"/>
</dbReference>
<dbReference type="EMBL" id="JRYR02000001">
    <property type="protein sequence ID" value="OHX67464.1"/>
    <property type="molecule type" value="Genomic_DNA"/>
</dbReference>
<proteinExistence type="predicted"/>
<dbReference type="SUPFAM" id="SSF160935">
    <property type="entry name" value="VPA0735-like"/>
    <property type="match status" value="1"/>
</dbReference>
<dbReference type="STRING" id="915059.NH26_14480"/>
<dbReference type="Gene3D" id="2.60.40.1610">
    <property type="entry name" value="Domain of unknown function DUF1254"/>
    <property type="match status" value="1"/>
</dbReference>
<sequence>MKSSIIPFIGATFLAYSSIYSVNAQSTLSDAKLEGNEHISTVYGDVELEHSFVNKGSEELFYAMDFQRASQAYIWSTPIVSMKTWGDNEDAAFDVAGLENFVILKSLKEKRGIVTGNLTTPYIFTFSNLKDGAVKLDYPKGMTAGAFLDLWQRPVVDLGLTGPDKGQGGTYIICGPNDDPKNYEGQADFVVQSETNNFFIGLRILEEDPKAVDKFKSKLKLGKVEGALKDATFAEDKDIEWSATAPRDMDYWRKLHTLIHEEPVREQDKVWIAMLKPLGLEIGKPFNPTKQQEKVLIEGLKMGELMLRNLQTNPRFTEPYWTGTNWFKSFDFNIPQINETMVYLDERAVWYYEAVSSTKGMVEPTPGYGQIYMTSKRDSKGDLLRADQTYKLTVPADVPVEQFWSVTLYSENTRRPYDNGGDKISDVGINSRRKDVTYNSDGTIDIYIGSECPKGVNPANYLKTVGNDGWFIYFRLYAPKQAFFDKTFQLPDWEKVIVGLSK</sequence>
<feature type="domain" description="DUF1214" evidence="1">
    <location>
        <begin position="370"/>
        <end position="481"/>
    </location>
</feature>
<organism evidence="3 4">
    <name type="scientific">Flammeovirga pacifica</name>
    <dbReference type="NCBI Taxonomy" id="915059"/>
    <lineage>
        <taxon>Bacteria</taxon>
        <taxon>Pseudomonadati</taxon>
        <taxon>Bacteroidota</taxon>
        <taxon>Cytophagia</taxon>
        <taxon>Cytophagales</taxon>
        <taxon>Flammeovirgaceae</taxon>
        <taxon>Flammeovirga</taxon>
    </lineage>
</organism>